<gene>
    <name evidence="1" type="ORF">F0U44_13820</name>
</gene>
<dbReference type="RefSeq" id="WP_149728835.1">
    <property type="nucleotide sequence ID" value="NZ_VUJV01000003.1"/>
</dbReference>
<evidence type="ECO:0000313" key="1">
    <source>
        <dbReference type="EMBL" id="KAA1419501.1"/>
    </source>
</evidence>
<dbReference type="EMBL" id="VUJV01000003">
    <property type="protein sequence ID" value="KAA1419501.1"/>
    <property type="molecule type" value="Genomic_DNA"/>
</dbReference>
<comment type="caution">
    <text evidence="1">The sequence shown here is derived from an EMBL/GenBank/DDBJ whole genome shotgun (WGS) entry which is preliminary data.</text>
</comment>
<dbReference type="AlphaFoldDB" id="A0A5B1LFG7"/>
<organism evidence="1 2">
    <name type="scientific">Nocardioides humilatus</name>
    <dbReference type="NCBI Taxonomy" id="2607660"/>
    <lineage>
        <taxon>Bacteria</taxon>
        <taxon>Bacillati</taxon>
        <taxon>Actinomycetota</taxon>
        <taxon>Actinomycetes</taxon>
        <taxon>Propionibacteriales</taxon>
        <taxon>Nocardioidaceae</taxon>
        <taxon>Nocardioides</taxon>
    </lineage>
</organism>
<evidence type="ECO:0000313" key="2">
    <source>
        <dbReference type="Proteomes" id="UP000325003"/>
    </source>
</evidence>
<reference evidence="1 2" key="2">
    <citation type="submission" date="2019-09" db="EMBL/GenBank/DDBJ databases">
        <authorList>
            <person name="Jin C."/>
        </authorList>
    </citation>
    <scope>NUCLEOTIDE SEQUENCE [LARGE SCALE GENOMIC DNA]</scope>
    <source>
        <strain evidence="1 2">BN130099</strain>
    </source>
</reference>
<name>A0A5B1LFG7_9ACTN</name>
<proteinExistence type="predicted"/>
<keyword evidence="2" id="KW-1185">Reference proteome</keyword>
<dbReference type="Proteomes" id="UP000325003">
    <property type="component" value="Unassembled WGS sequence"/>
</dbReference>
<sequence length="205" mass="21242">MPLRSTLAGAATGVMLLGGVFGFAVGLPEWTGDEAEAPQDAKPQLGSPADLLPDTLLNGGLVPIASIDPQYQELADQVEAYGGETLAEAFGTDVAVGIYSTPDLTAQVAVTIYNGESGLFLQDGPPVPPQMSANSQSTTDVVKQGDSVCIGKWQTEAKAQNQPPFQVQCQRVIDGRTINAYAAPGISVEQAADIVDDVIRQAGLG</sequence>
<protein>
    <submittedName>
        <fullName evidence="1">Uncharacterized protein</fullName>
    </submittedName>
</protein>
<reference evidence="1 2" key="1">
    <citation type="submission" date="2019-09" db="EMBL/GenBank/DDBJ databases">
        <title>Nocardioides panacisoli sp. nov., isolated from the soil of a ginseng field.</title>
        <authorList>
            <person name="Cho C."/>
        </authorList>
    </citation>
    <scope>NUCLEOTIDE SEQUENCE [LARGE SCALE GENOMIC DNA]</scope>
    <source>
        <strain evidence="1 2">BN130099</strain>
    </source>
</reference>
<accession>A0A5B1LFG7</accession>